<dbReference type="AlphaFoldDB" id="A0A2H1VIX9"/>
<proteinExistence type="predicted"/>
<protein>
    <submittedName>
        <fullName evidence="2">SFRICE_000808</fullName>
    </submittedName>
</protein>
<dbReference type="EMBL" id="ODYU01002626">
    <property type="protein sequence ID" value="SOQ40372.1"/>
    <property type="molecule type" value="Genomic_DNA"/>
</dbReference>
<accession>A0A2H1VIX9</accession>
<organism evidence="2">
    <name type="scientific">Spodoptera frugiperda</name>
    <name type="common">Fall armyworm</name>
    <dbReference type="NCBI Taxonomy" id="7108"/>
    <lineage>
        <taxon>Eukaryota</taxon>
        <taxon>Metazoa</taxon>
        <taxon>Ecdysozoa</taxon>
        <taxon>Arthropoda</taxon>
        <taxon>Hexapoda</taxon>
        <taxon>Insecta</taxon>
        <taxon>Pterygota</taxon>
        <taxon>Neoptera</taxon>
        <taxon>Endopterygota</taxon>
        <taxon>Lepidoptera</taxon>
        <taxon>Glossata</taxon>
        <taxon>Ditrysia</taxon>
        <taxon>Noctuoidea</taxon>
        <taxon>Noctuidae</taxon>
        <taxon>Amphipyrinae</taxon>
        <taxon>Spodoptera</taxon>
    </lineage>
</organism>
<gene>
    <name evidence="2" type="ORF">SFRICE_000808</name>
</gene>
<sequence length="101" mass="11272">MTGFRGRLKKDAERVRERTSAVAKDAPGPGVRAMIYGYLYQPSTLDHDTQWSPCSSGRYGNRDAAFKVDSQSKVLSPDILTQGSPELLCYEDVIAIYRIDI</sequence>
<feature type="region of interest" description="Disordered" evidence="1">
    <location>
        <begin position="1"/>
        <end position="24"/>
    </location>
</feature>
<evidence type="ECO:0000313" key="2">
    <source>
        <dbReference type="EMBL" id="SOQ40372.1"/>
    </source>
</evidence>
<reference evidence="2" key="1">
    <citation type="submission" date="2016-07" db="EMBL/GenBank/DDBJ databases">
        <authorList>
            <person name="Bretaudeau A."/>
        </authorList>
    </citation>
    <scope>NUCLEOTIDE SEQUENCE</scope>
    <source>
        <strain evidence="2">Rice</strain>
        <tissue evidence="2">Whole body</tissue>
    </source>
</reference>
<evidence type="ECO:0000256" key="1">
    <source>
        <dbReference type="SAM" id="MobiDB-lite"/>
    </source>
</evidence>
<feature type="compositionally biased region" description="Basic and acidic residues" evidence="1">
    <location>
        <begin position="9"/>
        <end position="19"/>
    </location>
</feature>
<name>A0A2H1VIX9_SPOFR</name>